<evidence type="ECO:0008006" key="3">
    <source>
        <dbReference type="Google" id="ProtNLM"/>
    </source>
</evidence>
<evidence type="ECO:0000313" key="1">
    <source>
        <dbReference type="EMBL" id="NCJ08151.1"/>
    </source>
</evidence>
<reference evidence="1" key="1">
    <citation type="submission" date="2019-12" db="EMBL/GenBank/DDBJ databases">
        <title>High-Quality draft genome sequences of three cyanobacteria isolated from the limestone walls of the Old Cathedral of Coimbra.</title>
        <authorList>
            <person name="Tiago I."/>
            <person name="Soares F."/>
            <person name="Portugal A."/>
        </authorList>
    </citation>
    <scope>NUCLEOTIDE SEQUENCE [LARGE SCALE GENOMIC DNA]</scope>
    <source>
        <strain evidence="1">C</strain>
    </source>
</reference>
<dbReference type="Gene3D" id="1.20.120.1490">
    <property type="match status" value="1"/>
</dbReference>
<dbReference type="Proteomes" id="UP000607397">
    <property type="component" value="Unassembled WGS sequence"/>
</dbReference>
<comment type="caution">
    <text evidence="1">The sequence shown here is derived from an EMBL/GenBank/DDBJ whole genome shotgun (WGS) entry which is preliminary data.</text>
</comment>
<evidence type="ECO:0000313" key="2">
    <source>
        <dbReference type="Proteomes" id="UP000607397"/>
    </source>
</evidence>
<gene>
    <name evidence="1" type="ORF">GS597_16880</name>
</gene>
<dbReference type="EMBL" id="WVIC01000042">
    <property type="protein sequence ID" value="NCJ08151.1"/>
    <property type="molecule type" value="Genomic_DNA"/>
</dbReference>
<sequence>MPDAAAEEQIIFADPGTQGLEWRLRIPVLYHLDEGKFAMNWKALIAMAAAIAALSFPATLHAQTIGVPEDGNTLLTELNLTEEQQSQLEHIRALAKAQLQELLTPQQWQQLQDQANGAPISMASLNLSQQQMSQLNDIQALMSERFFAMLTPEQLQKLQELMPN</sequence>
<keyword evidence="2" id="KW-1185">Reference proteome</keyword>
<name>A0A8K2A8L1_9CYAN</name>
<accession>A0A8K2A8L1</accession>
<organism evidence="1 2">
    <name type="scientific">Petrachloros mirabilis ULC683</name>
    <dbReference type="NCBI Taxonomy" id="2781853"/>
    <lineage>
        <taxon>Bacteria</taxon>
        <taxon>Bacillati</taxon>
        <taxon>Cyanobacteriota</taxon>
        <taxon>Cyanophyceae</taxon>
        <taxon>Synechococcales</taxon>
        <taxon>Petrachlorosaceae</taxon>
        <taxon>Petrachloros</taxon>
        <taxon>Petrachloros mirabilis</taxon>
    </lineage>
</organism>
<protein>
    <recommendedName>
        <fullName evidence="3">LTXXQ motif family protein</fullName>
    </recommendedName>
</protein>
<dbReference type="RefSeq" id="WP_161826628.1">
    <property type="nucleotide sequence ID" value="NZ_WVIC01000042.1"/>
</dbReference>
<dbReference type="AlphaFoldDB" id="A0A8K2A8L1"/>
<proteinExistence type="predicted"/>